<evidence type="ECO:0000313" key="2">
    <source>
        <dbReference type="EMBL" id="VDK59978.1"/>
    </source>
</evidence>
<sequence length="73" mass="7734">MGLGLGLGVAAMAQMRTNETPSLVAQNLPQTHRYDTTNLAGGTTVVESGDRRYGGGSSSGHNDISKVQSFFYR</sequence>
<protein>
    <submittedName>
        <fullName evidence="4">Secreted protein</fullName>
    </submittedName>
</protein>
<evidence type="ECO:0000256" key="1">
    <source>
        <dbReference type="SAM" id="MobiDB-lite"/>
    </source>
</evidence>
<feature type="region of interest" description="Disordered" evidence="1">
    <location>
        <begin position="34"/>
        <end position="63"/>
    </location>
</feature>
<dbReference type="WBParaSite" id="GPUH_0000788701-mRNA-1">
    <property type="protein sequence ID" value="GPUH_0000788701-mRNA-1"/>
    <property type="gene ID" value="GPUH_0000788701"/>
</dbReference>
<evidence type="ECO:0000313" key="4">
    <source>
        <dbReference type="WBParaSite" id="GPUH_0000788701-mRNA-1"/>
    </source>
</evidence>
<reference evidence="4" key="1">
    <citation type="submission" date="2016-06" db="UniProtKB">
        <authorList>
            <consortium name="WormBaseParasite"/>
        </authorList>
    </citation>
    <scope>IDENTIFICATION</scope>
</reference>
<name>A0A183DGN7_9BILA</name>
<dbReference type="Proteomes" id="UP000271098">
    <property type="component" value="Unassembled WGS sequence"/>
</dbReference>
<evidence type="ECO:0000313" key="3">
    <source>
        <dbReference type="Proteomes" id="UP000271098"/>
    </source>
</evidence>
<gene>
    <name evidence="2" type="ORF">GPUH_LOCUS7878</name>
</gene>
<reference evidence="2 3" key="2">
    <citation type="submission" date="2018-11" db="EMBL/GenBank/DDBJ databases">
        <authorList>
            <consortium name="Pathogen Informatics"/>
        </authorList>
    </citation>
    <scope>NUCLEOTIDE SEQUENCE [LARGE SCALE GENOMIC DNA]</scope>
</reference>
<proteinExistence type="predicted"/>
<dbReference type="EMBL" id="UYRT01021469">
    <property type="protein sequence ID" value="VDK59978.1"/>
    <property type="molecule type" value="Genomic_DNA"/>
</dbReference>
<dbReference type="AlphaFoldDB" id="A0A183DGN7"/>
<organism evidence="4">
    <name type="scientific">Gongylonema pulchrum</name>
    <dbReference type="NCBI Taxonomy" id="637853"/>
    <lineage>
        <taxon>Eukaryota</taxon>
        <taxon>Metazoa</taxon>
        <taxon>Ecdysozoa</taxon>
        <taxon>Nematoda</taxon>
        <taxon>Chromadorea</taxon>
        <taxon>Rhabditida</taxon>
        <taxon>Spirurina</taxon>
        <taxon>Spiruromorpha</taxon>
        <taxon>Spiruroidea</taxon>
        <taxon>Gongylonematidae</taxon>
        <taxon>Gongylonema</taxon>
    </lineage>
</organism>
<accession>A0A183DGN7</accession>
<keyword evidence="3" id="KW-1185">Reference proteome</keyword>